<dbReference type="InterPro" id="IPR032599">
    <property type="entry name" value="YcdB/YcdC_rep_domain"/>
</dbReference>
<dbReference type="AlphaFoldDB" id="A0A223KMQ9"/>
<protein>
    <recommendedName>
        <fullName evidence="1">YcdB/YcdC repeated domain-containing protein</fullName>
    </recommendedName>
</protein>
<dbReference type="EMBL" id="CP018866">
    <property type="protein sequence ID" value="AST90762.1"/>
    <property type="molecule type" value="Genomic_DNA"/>
</dbReference>
<accession>A0A223KMQ9</accession>
<name>A0A223KMQ9_9BACI</name>
<dbReference type="Proteomes" id="UP000215224">
    <property type="component" value="Chromosome"/>
</dbReference>
<dbReference type="RefSeq" id="WP_066412008.1">
    <property type="nucleotide sequence ID" value="NZ_CP018866.1"/>
</dbReference>
<keyword evidence="3" id="KW-1185">Reference proteome</keyword>
<proteinExistence type="predicted"/>
<evidence type="ECO:0000259" key="1">
    <source>
        <dbReference type="Pfam" id="PF16244"/>
    </source>
</evidence>
<reference evidence="2 3" key="1">
    <citation type="submission" date="2016-12" db="EMBL/GenBank/DDBJ databases">
        <title>The whole genome sequencing and assembly of Bacillus cohnii DSM 6307T strain.</title>
        <authorList>
            <person name="Lee Y.-J."/>
            <person name="Yi H."/>
            <person name="Bahn Y.-S."/>
            <person name="Kim J.F."/>
            <person name="Lee D.-W."/>
        </authorList>
    </citation>
    <scope>NUCLEOTIDE SEQUENCE [LARGE SCALE GENOMIC DNA]</scope>
    <source>
        <strain evidence="2 3">DSM 6307</strain>
    </source>
</reference>
<feature type="domain" description="YcdB/YcdC repeated" evidence="1">
    <location>
        <begin position="5"/>
        <end position="147"/>
    </location>
</feature>
<gene>
    <name evidence="2" type="ORF">BC6307_05430</name>
</gene>
<evidence type="ECO:0000313" key="2">
    <source>
        <dbReference type="EMBL" id="AST90762.1"/>
    </source>
</evidence>
<evidence type="ECO:0000313" key="3">
    <source>
        <dbReference type="Proteomes" id="UP000215224"/>
    </source>
</evidence>
<dbReference type="KEGG" id="bcoh:BC6307_05430"/>
<feature type="domain" description="YcdB/YcdC repeated" evidence="1">
    <location>
        <begin position="238"/>
        <end position="399"/>
    </location>
</feature>
<dbReference type="Pfam" id="PF16244">
    <property type="entry name" value="DUF4901"/>
    <property type="match status" value="2"/>
</dbReference>
<sequence length="475" mass="54773">MSEDILKRAKSLIQIPSHWSLIIEDYCQPNESAGYTLLSWADEEQNEGISMQLDPKGRLTKLSQERKEEKTDTKPLSDVDIKIIAEQFLLSHYPDALRALTLNVNEKLENKYRFEYVQFVMNLPLPNSGCFIEVSLTGDILEFHYYGVKKEPATPTNIISKEQVLTEIKRTLDFNLVLSTIYAHTYNVKEQGLQLIYEPNPSVLNYRADVFPPTLTINHEEEIPPQYVTLPQQANLNENKKWSIVELIGITDEMEVIREVDMGEEKGVVWQDRNWEEKDRDRTVEGFISRQTEGTVKAIISKNCGKLNSFIWFKERSGNLSLNREQCLQKAIEFIQKTIPNYREHLLLLAPDISEDEEVRKHESFIFHIKNKNGIPMHLEMLMVVVNCQTGLIDQYSGPSLEVEQLSELPLEPVLSKEEAENLFLSHLDVNLAWTIDYDSKDVDYILTYEACNKKTKTAISGIHAITGEVISYRE</sequence>
<organism evidence="2 3">
    <name type="scientific">Sutcliffiella cohnii</name>
    <dbReference type="NCBI Taxonomy" id="33932"/>
    <lineage>
        <taxon>Bacteria</taxon>
        <taxon>Bacillati</taxon>
        <taxon>Bacillota</taxon>
        <taxon>Bacilli</taxon>
        <taxon>Bacillales</taxon>
        <taxon>Bacillaceae</taxon>
        <taxon>Sutcliffiella</taxon>
    </lineage>
</organism>